<evidence type="ECO:0000256" key="1">
    <source>
        <dbReference type="ARBA" id="ARBA00004651"/>
    </source>
</evidence>
<evidence type="ECO:0000256" key="6">
    <source>
        <dbReference type="SAM" id="Phobius"/>
    </source>
</evidence>
<keyword evidence="3 6" id="KW-0812">Transmembrane</keyword>
<dbReference type="SUPFAM" id="SSF81342">
    <property type="entry name" value="Transmembrane di-heme cytochromes"/>
    <property type="match status" value="1"/>
</dbReference>
<evidence type="ECO:0000259" key="7">
    <source>
        <dbReference type="Pfam" id="PF01292"/>
    </source>
</evidence>
<dbReference type="InterPro" id="IPR016174">
    <property type="entry name" value="Di-haem_cyt_TM"/>
</dbReference>
<evidence type="ECO:0000313" key="8">
    <source>
        <dbReference type="EMBL" id="GAA4897477.1"/>
    </source>
</evidence>
<protein>
    <submittedName>
        <fullName evidence="8">Cytochrome b/b6 domain-containing protein</fullName>
    </submittedName>
</protein>
<reference evidence="9" key="1">
    <citation type="journal article" date="2019" name="Int. J. Syst. Evol. Microbiol.">
        <title>The Global Catalogue of Microorganisms (GCM) 10K type strain sequencing project: providing services to taxonomists for standard genome sequencing and annotation.</title>
        <authorList>
            <consortium name="The Broad Institute Genomics Platform"/>
            <consortium name="The Broad Institute Genome Sequencing Center for Infectious Disease"/>
            <person name="Wu L."/>
            <person name="Ma J."/>
        </authorList>
    </citation>
    <scope>NUCLEOTIDE SEQUENCE [LARGE SCALE GENOMIC DNA]</scope>
    <source>
        <strain evidence="9">JCM 18401</strain>
    </source>
</reference>
<proteinExistence type="predicted"/>
<feature type="transmembrane region" description="Helical" evidence="6">
    <location>
        <begin position="145"/>
        <end position="164"/>
    </location>
</feature>
<feature type="transmembrane region" description="Helical" evidence="6">
    <location>
        <begin position="93"/>
        <end position="115"/>
    </location>
</feature>
<dbReference type="RefSeq" id="WP_345336612.1">
    <property type="nucleotide sequence ID" value="NZ_BAABJZ010000098.1"/>
</dbReference>
<gene>
    <name evidence="8" type="ORF">GCM10023333_33500</name>
</gene>
<evidence type="ECO:0000256" key="4">
    <source>
        <dbReference type="ARBA" id="ARBA00022989"/>
    </source>
</evidence>
<dbReference type="InterPro" id="IPR051542">
    <property type="entry name" value="Hydrogenase_cytochrome"/>
</dbReference>
<dbReference type="Proteomes" id="UP001499988">
    <property type="component" value="Unassembled WGS sequence"/>
</dbReference>
<evidence type="ECO:0000313" key="9">
    <source>
        <dbReference type="Proteomes" id="UP001499988"/>
    </source>
</evidence>
<keyword evidence="2" id="KW-1003">Cell membrane</keyword>
<name>A0ABP9FGX4_9GAMM</name>
<sequence length="213" mass="23646">MKTQVWDRVVRLSHWSLVVLVVGCWLSAELGAMEWHQTCAYLLLAVLVTRLSWGLFGSETARLRPLFRPPGAVVQYVRQWRSQRQPELGHNPAGGYMVLLMFALLSLQLITGLFASDDILTEGPLYGAISAEAAASLTSLHHLNFTWIKVAIGCHLLAIILYRCKGIRLVPAMLTGYHQGVEGQVLLRQAWPALLLLGGMLAAVLWGLILPLW</sequence>
<evidence type="ECO:0000256" key="3">
    <source>
        <dbReference type="ARBA" id="ARBA00022692"/>
    </source>
</evidence>
<evidence type="ECO:0000256" key="5">
    <source>
        <dbReference type="ARBA" id="ARBA00023136"/>
    </source>
</evidence>
<dbReference type="Gene3D" id="1.20.950.20">
    <property type="entry name" value="Transmembrane di-heme cytochromes, Chain C"/>
    <property type="match status" value="1"/>
</dbReference>
<feature type="domain" description="Cytochrome b561 bacterial/Ni-hydrogenase" evidence="7">
    <location>
        <begin position="5"/>
        <end position="176"/>
    </location>
</feature>
<keyword evidence="5 6" id="KW-0472">Membrane</keyword>
<dbReference type="EMBL" id="BAABJZ010000098">
    <property type="protein sequence ID" value="GAA4897477.1"/>
    <property type="molecule type" value="Genomic_DNA"/>
</dbReference>
<comment type="caution">
    <text evidence="8">The sequence shown here is derived from an EMBL/GenBank/DDBJ whole genome shotgun (WGS) entry which is preliminary data.</text>
</comment>
<accession>A0ABP9FGX4</accession>
<evidence type="ECO:0000256" key="2">
    <source>
        <dbReference type="ARBA" id="ARBA00022475"/>
    </source>
</evidence>
<feature type="transmembrane region" description="Helical" evidence="6">
    <location>
        <begin position="40"/>
        <end position="58"/>
    </location>
</feature>
<dbReference type="Pfam" id="PF01292">
    <property type="entry name" value="Ni_hydr_CYTB"/>
    <property type="match status" value="1"/>
</dbReference>
<keyword evidence="9" id="KW-1185">Reference proteome</keyword>
<dbReference type="PANTHER" id="PTHR30485">
    <property type="entry name" value="NI/FE-HYDROGENASE 1 B-TYPE CYTOCHROME SUBUNIT"/>
    <property type="match status" value="1"/>
</dbReference>
<feature type="transmembrane region" description="Helical" evidence="6">
    <location>
        <begin position="12"/>
        <end position="28"/>
    </location>
</feature>
<organism evidence="8 9">
    <name type="scientific">Ferrimonas pelagia</name>
    <dbReference type="NCBI Taxonomy" id="1177826"/>
    <lineage>
        <taxon>Bacteria</taxon>
        <taxon>Pseudomonadati</taxon>
        <taxon>Pseudomonadota</taxon>
        <taxon>Gammaproteobacteria</taxon>
        <taxon>Alteromonadales</taxon>
        <taxon>Ferrimonadaceae</taxon>
        <taxon>Ferrimonas</taxon>
    </lineage>
</organism>
<keyword evidence="4 6" id="KW-1133">Transmembrane helix</keyword>
<dbReference type="InterPro" id="IPR011577">
    <property type="entry name" value="Cyt_b561_bac/Ni-Hgenase"/>
</dbReference>
<feature type="transmembrane region" description="Helical" evidence="6">
    <location>
        <begin position="185"/>
        <end position="209"/>
    </location>
</feature>
<dbReference type="PANTHER" id="PTHR30485:SF2">
    <property type="entry name" value="BLL0597 PROTEIN"/>
    <property type="match status" value="1"/>
</dbReference>
<dbReference type="PROSITE" id="PS51257">
    <property type="entry name" value="PROKAR_LIPOPROTEIN"/>
    <property type="match status" value="1"/>
</dbReference>
<comment type="subcellular location">
    <subcellularLocation>
        <location evidence="1">Cell membrane</location>
        <topology evidence="1">Multi-pass membrane protein</topology>
    </subcellularLocation>
</comment>